<evidence type="ECO:0000256" key="1">
    <source>
        <dbReference type="SAM" id="Phobius"/>
    </source>
</evidence>
<keyword evidence="3" id="KW-1185">Reference proteome</keyword>
<feature type="transmembrane region" description="Helical" evidence="1">
    <location>
        <begin position="27"/>
        <end position="43"/>
    </location>
</feature>
<dbReference type="Proteomes" id="UP000321886">
    <property type="component" value="Unassembled WGS sequence"/>
</dbReference>
<evidence type="ECO:0000313" key="2">
    <source>
        <dbReference type="EMBL" id="GEN52760.1"/>
    </source>
</evidence>
<keyword evidence="1" id="KW-0812">Transmembrane</keyword>
<sequence>MLKYFLYGGFILATIHAVQGSAENMILLLFVSMAVIALLEVVIRNSPNKLY</sequence>
<dbReference type="EMBL" id="BJYD01000006">
    <property type="protein sequence ID" value="GEN52760.1"/>
    <property type="molecule type" value="Genomic_DNA"/>
</dbReference>
<keyword evidence="1" id="KW-0472">Membrane</keyword>
<dbReference type="AlphaFoldDB" id="A0A511WNN7"/>
<gene>
    <name evidence="2" type="ORF">HFA01_10220</name>
</gene>
<dbReference type="RefSeq" id="WP_167506167.1">
    <property type="nucleotide sequence ID" value="NZ_BJYD01000006.1"/>
</dbReference>
<evidence type="ECO:0000313" key="3">
    <source>
        <dbReference type="Proteomes" id="UP000321886"/>
    </source>
</evidence>
<accession>A0A511WNN7</accession>
<name>A0A511WNN7_9BACI</name>
<proteinExistence type="predicted"/>
<organism evidence="2 3">
    <name type="scientific">Halobacillus faecis</name>
    <dbReference type="NCBI Taxonomy" id="360184"/>
    <lineage>
        <taxon>Bacteria</taxon>
        <taxon>Bacillati</taxon>
        <taxon>Bacillota</taxon>
        <taxon>Bacilli</taxon>
        <taxon>Bacillales</taxon>
        <taxon>Bacillaceae</taxon>
        <taxon>Halobacillus</taxon>
    </lineage>
</organism>
<comment type="caution">
    <text evidence="2">The sequence shown here is derived from an EMBL/GenBank/DDBJ whole genome shotgun (WGS) entry which is preliminary data.</text>
</comment>
<reference evidence="2 3" key="1">
    <citation type="submission" date="2019-07" db="EMBL/GenBank/DDBJ databases">
        <title>Whole genome shotgun sequence of Halobacillus faecis NBRC 103569.</title>
        <authorList>
            <person name="Hosoyama A."/>
            <person name="Uohara A."/>
            <person name="Ohji S."/>
            <person name="Ichikawa N."/>
        </authorList>
    </citation>
    <scope>NUCLEOTIDE SEQUENCE [LARGE SCALE GENOMIC DNA]</scope>
    <source>
        <strain evidence="2 3">NBRC 103569</strain>
    </source>
</reference>
<keyword evidence="1" id="KW-1133">Transmembrane helix</keyword>
<protein>
    <submittedName>
        <fullName evidence="2">Uncharacterized protein</fullName>
    </submittedName>
</protein>